<accession>A0A098S4K3</accession>
<keyword evidence="3 6" id="KW-0032">Aminotransferase</keyword>
<protein>
    <recommendedName>
        <fullName evidence="6">Aminotransferase</fullName>
        <ecNumber evidence="6">2.6.1.-</ecNumber>
    </recommendedName>
</protein>
<dbReference type="FunFam" id="3.40.640.10:FF:000033">
    <property type="entry name" value="Aspartate aminotransferase"/>
    <property type="match status" value="1"/>
</dbReference>
<name>A0A098S4K3_9BACT</name>
<dbReference type="Proteomes" id="UP000029736">
    <property type="component" value="Unassembled WGS sequence"/>
</dbReference>
<dbReference type="InterPro" id="IPR015424">
    <property type="entry name" value="PyrdxlP-dep_Trfase"/>
</dbReference>
<evidence type="ECO:0000256" key="2">
    <source>
        <dbReference type="ARBA" id="ARBA00007441"/>
    </source>
</evidence>
<reference evidence="8 9" key="1">
    <citation type="journal article" date="2014" name="Int. J. Syst. Evol. Microbiol.">
        <title>Phaeodactylibacter xiamenensis gen. nov., sp. nov., a member of the family Saprospiraceae isolated from the marine alga Phaeodactylum tricornutum.</title>
        <authorList>
            <person name="Chen Z.Jr."/>
            <person name="Lei X."/>
            <person name="Lai Q."/>
            <person name="Li Y."/>
            <person name="Zhang B."/>
            <person name="Zhang J."/>
            <person name="Zhang H."/>
            <person name="Yang L."/>
            <person name="Zheng W."/>
            <person name="Tian Y."/>
            <person name="Yu Z."/>
            <person name="Xu H.Jr."/>
            <person name="Zheng T."/>
        </authorList>
    </citation>
    <scope>NUCLEOTIDE SEQUENCE [LARGE SCALE GENOMIC DNA]</scope>
    <source>
        <strain evidence="8 9">KD52</strain>
    </source>
</reference>
<feature type="domain" description="Aminotransferase class I/classII large" evidence="7">
    <location>
        <begin position="37"/>
        <end position="394"/>
    </location>
</feature>
<comment type="cofactor">
    <cofactor evidence="1 6">
        <name>pyridoxal 5'-phosphate</name>
        <dbReference type="ChEBI" id="CHEBI:597326"/>
    </cofactor>
</comment>
<keyword evidence="5" id="KW-0663">Pyridoxal phosphate</keyword>
<evidence type="ECO:0000313" key="8">
    <source>
        <dbReference type="EMBL" id="KGE86122.1"/>
    </source>
</evidence>
<evidence type="ECO:0000256" key="3">
    <source>
        <dbReference type="ARBA" id="ARBA00022576"/>
    </source>
</evidence>
<dbReference type="GO" id="GO:0006520">
    <property type="term" value="P:amino acid metabolic process"/>
    <property type="evidence" value="ECO:0007669"/>
    <property type="project" value="InterPro"/>
</dbReference>
<dbReference type="OrthoDB" id="9802328at2"/>
<dbReference type="GO" id="GO:0030170">
    <property type="term" value="F:pyridoxal phosphate binding"/>
    <property type="evidence" value="ECO:0007669"/>
    <property type="project" value="InterPro"/>
</dbReference>
<comment type="similarity">
    <text evidence="2 6">Belongs to the class-I pyridoxal-phosphate-dependent aminotransferase family.</text>
</comment>
<dbReference type="SUPFAM" id="SSF53383">
    <property type="entry name" value="PLP-dependent transferases"/>
    <property type="match status" value="1"/>
</dbReference>
<dbReference type="AlphaFoldDB" id="A0A098S4K3"/>
<dbReference type="Gene3D" id="3.90.1150.10">
    <property type="entry name" value="Aspartate Aminotransferase, domain 1"/>
    <property type="match status" value="1"/>
</dbReference>
<keyword evidence="9" id="KW-1185">Reference proteome</keyword>
<evidence type="ECO:0000256" key="1">
    <source>
        <dbReference type="ARBA" id="ARBA00001933"/>
    </source>
</evidence>
<evidence type="ECO:0000259" key="7">
    <source>
        <dbReference type="Pfam" id="PF00155"/>
    </source>
</evidence>
<evidence type="ECO:0000256" key="4">
    <source>
        <dbReference type="ARBA" id="ARBA00022679"/>
    </source>
</evidence>
<dbReference type="Gene3D" id="3.40.640.10">
    <property type="entry name" value="Type I PLP-dependent aspartate aminotransferase-like (Major domain)"/>
    <property type="match status" value="1"/>
</dbReference>
<evidence type="ECO:0000313" key="9">
    <source>
        <dbReference type="Proteomes" id="UP000029736"/>
    </source>
</evidence>
<keyword evidence="4 6" id="KW-0808">Transferase</keyword>
<dbReference type="STRING" id="1524460.IX84_23600"/>
<dbReference type="PANTHER" id="PTHR46383">
    <property type="entry name" value="ASPARTATE AMINOTRANSFERASE"/>
    <property type="match status" value="1"/>
</dbReference>
<evidence type="ECO:0000256" key="6">
    <source>
        <dbReference type="RuleBase" id="RU000481"/>
    </source>
</evidence>
<proteinExistence type="inferred from homology"/>
<dbReference type="RefSeq" id="WP_044226184.1">
    <property type="nucleotide sequence ID" value="NZ_JBKAGJ010000002.1"/>
</dbReference>
<dbReference type="CDD" id="cd00609">
    <property type="entry name" value="AAT_like"/>
    <property type="match status" value="1"/>
</dbReference>
<gene>
    <name evidence="8" type="ORF">IX84_23600</name>
</gene>
<dbReference type="EMBL" id="JPOS01000082">
    <property type="protein sequence ID" value="KGE86122.1"/>
    <property type="molecule type" value="Genomic_DNA"/>
</dbReference>
<dbReference type="InterPro" id="IPR004838">
    <property type="entry name" value="NHTrfase_class1_PyrdxlP-BS"/>
</dbReference>
<dbReference type="PROSITE" id="PS00105">
    <property type="entry name" value="AA_TRANSFER_CLASS_1"/>
    <property type="match status" value="1"/>
</dbReference>
<comment type="caution">
    <text evidence="8">The sequence shown here is derived from an EMBL/GenBank/DDBJ whole genome shotgun (WGS) entry which is preliminary data.</text>
</comment>
<dbReference type="PANTHER" id="PTHR46383:SF1">
    <property type="entry name" value="ASPARTATE AMINOTRANSFERASE"/>
    <property type="match status" value="1"/>
</dbReference>
<dbReference type="GO" id="GO:0008483">
    <property type="term" value="F:transaminase activity"/>
    <property type="evidence" value="ECO:0007669"/>
    <property type="project" value="UniProtKB-KW"/>
</dbReference>
<evidence type="ECO:0000256" key="5">
    <source>
        <dbReference type="ARBA" id="ARBA00022898"/>
    </source>
</evidence>
<dbReference type="EC" id="2.6.1.-" evidence="6"/>
<dbReference type="Pfam" id="PF00155">
    <property type="entry name" value="Aminotran_1_2"/>
    <property type="match status" value="1"/>
</dbReference>
<organism evidence="8 9">
    <name type="scientific">Phaeodactylibacter xiamenensis</name>
    <dbReference type="NCBI Taxonomy" id="1524460"/>
    <lineage>
        <taxon>Bacteria</taxon>
        <taxon>Pseudomonadati</taxon>
        <taxon>Bacteroidota</taxon>
        <taxon>Saprospiria</taxon>
        <taxon>Saprospirales</taxon>
        <taxon>Haliscomenobacteraceae</taxon>
        <taxon>Phaeodactylibacter</taxon>
    </lineage>
</organism>
<dbReference type="InterPro" id="IPR004839">
    <property type="entry name" value="Aminotransferase_I/II_large"/>
</dbReference>
<dbReference type="InterPro" id="IPR050596">
    <property type="entry name" value="AspAT/PAT-like"/>
</dbReference>
<sequence length="402" mass="43975">MALAAKTHLAQRILEMEESATIKMAQMARDLAAEGHEVISLSLGEPDFDTPDYIKKAAKKALDDGYTKYTPVPGLVELRKAIQTKFKRDNGLEFDLSQIVVSNGAKQSIANICMSLLDEGDEVAILAPYWVSYSEIVKVAGGVPVLVSAGIEQDYKVTADQVRDALTERTRILLFSSPCNPTGSVYTKPELQAIADVIAERDDIYIISDEIYEYINFTDEHVSIGSFENVKDRTVTVNGFSKGFAMTGWRLGYIGAPQWIASACAKIQGQFTSGATAFGQMAGAHALTSDMTPTHEMKTAFLQRRDMMIEELSKISGMKVNKPQGAFYIFPDISAYFGKKAGDFAINDADDFCEYLLKEAHVAVVTGSAFGAPECFRISYAASETELREAVKRIAAAVERLG</sequence>
<dbReference type="InterPro" id="IPR015422">
    <property type="entry name" value="PyrdxlP-dep_Trfase_small"/>
</dbReference>
<dbReference type="InterPro" id="IPR015421">
    <property type="entry name" value="PyrdxlP-dep_Trfase_major"/>
</dbReference>